<reference evidence="8 9" key="1">
    <citation type="journal article" date="2015" name="Int. J. Syst. Evol. Microbiol.">
        <title>Carboxylicivirga linearis sp. nov., isolated from a sea cucumber culture pond.</title>
        <authorList>
            <person name="Wang F.Q."/>
            <person name="Zhou Y.X."/>
            <person name="Lin X.Z."/>
            <person name="Chen G.J."/>
            <person name="Du Z.J."/>
        </authorList>
    </citation>
    <scope>NUCLEOTIDE SEQUENCE [LARGE SCALE GENOMIC DNA]</scope>
    <source>
        <strain evidence="8 9">FB218</strain>
    </source>
</reference>
<dbReference type="PANTHER" id="PTHR47053:SF1">
    <property type="entry name" value="MUREIN DD-ENDOPEPTIDASE MEPH-RELATED"/>
    <property type="match status" value="1"/>
</dbReference>
<dbReference type="RefSeq" id="WP_212216479.1">
    <property type="nucleotide sequence ID" value="NZ_JAGUCO010000009.1"/>
</dbReference>
<dbReference type="InterPro" id="IPR000064">
    <property type="entry name" value="NLP_P60_dom"/>
</dbReference>
<protein>
    <submittedName>
        <fullName evidence="8">C40 family peptidase</fullName>
    </submittedName>
</protein>
<dbReference type="Pfam" id="PF00877">
    <property type="entry name" value="NLPC_P60"/>
    <property type="match status" value="1"/>
</dbReference>
<evidence type="ECO:0000256" key="4">
    <source>
        <dbReference type="ARBA" id="ARBA00022807"/>
    </source>
</evidence>
<keyword evidence="2" id="KW-0645">Protease</keyword>
<dbReference type="PROSITE" id="PS51935">
    <property type="entry name" value="NLPC_P60"/>
    <property type="match status" value="1"/>
</dbReference>
<name>A0ABS5JWE4_9BACT</name>
<keyword evidence="4" id="KW-0788">Thiol protease</keyword>
<comment type="similarity">
    <text evidence="1">Belongs to the peptidase C40 family.</text>
</comment>
<evidence type="ECO:0000256" key="1">
    <source>
        <dbReference type="ARBA" id="ARBA00007074"/>
    </source>
</evidence>
<evidence type="ECO:0000259" key="7">
    <source>
        <dbReference type="PROSITE" id="PS51935"/>
    </source>
</evidence>
<organism evidence="8 9">
    <name type="scientific">Carboxylicivirga linearis</name>
    <dbReference type="NCBI Taxonomy" id="1628157"/>
    <lineage>
        <taxon>Bacteria</taxon>
        <taxon>Pseudomonadati</taxon>
        <taxon>Bacteroidota</taxon>
        <taxon>Bacteroidia</taxon>
        <taxon>Marinilabiliales</taxon>
        <taxon>Marinilabiliaceae</taxon>
        <taxon>Carboxylicivirga</taxon>
    </lineage>
</organism>
<keyword evidence="5" id="KW-0175">Coiled coil</keyword>
<dbReference type="EMBL" id="JAGUCO010000009">
    <property type="protein sequence ID" value="MBS2099235.1"/>
    <property type="molecule type" value="Genomic_DNA"/>
</dbReference>
<evidence type="ECO:0000256" key="2">
    <source>
        <dbReference type="ARBA" id="ARBA00022670"/>
    </source>
</evidence>
<dbReference type="InterPro" id="IPR038765">
    <property type="entry name" value="Papain-like_cys_pep_sf"/>
</dbReference>
<feature type="coiled-coil region" evidence="5">
    <location>
        <begin position="34"/>
        <end position="71"/>
    </location>
</feature>
<evidence type="ECO:0000256" key="3">
    <source>
        <dbReference type="ARBA" id="ARBA00022801"/>
    </source>
</evidence>
<feature type="signal peptide" evidence="6">
    <location>
        <begin position="1"/>
        <end position="24"/>
    </location>
</feature>
<dbReference type="PANTHER" id="PTHR47053">
    <property type="entry name" value="MUREIN DD-ENDOPEPTIDASE MEPH-RELATED"/>
    <property type="match status" value="1"/>
</dbReference>
<sequence>MKVYHFATLQFCLCLLFFSFSSYASEKSTTEVVLTGVKKEIRQLRKEINRLEKELSKIKSVEQKLADEEELLKKKAWAEAGKRKKRRNKTKIRNREQKLLSKLTAKRSELSDVRTNIKDKQTEINKINNRIAYLSGETMVVYNKSGNSTRTAPIPETKPSSLKKEARNWLGTRYRYGGTSKSGVDCSGLSGQIYRQVYNITLPRTSADQYRQAKKVSKSGLKPGDLVFFKINSGRVSHVGIYLGNDEFIHASTKRGVVISSLNETYYKRYFAGGGRY</sequence>
<comment type="caution">
    <text evidence="8">The sequence shown here is derived from an EMBL/GenBank/DDBJ whole genome shotgun (WGS) entry which is preliminary data.</text>
</comment>
<evidence type="ECO:0000256" key="5">
    <source>
        <dbReference type="SAM" id="Coils"/>
    </source>
</evidence>
<evidence type="ECO:0000313" key="9">
    <source>
        <dbReference type="Proteomes" id="UP000708576"/>
    </source>
</evidence>
<keyword evidence="3" id="KW-0378">Hydrolase</keyword>
<keyword evidence="9" id="KW-1185">Reference proteome</keyword>
<gene>
    <name evidence="8" type="ORF">KEM10_13160</name>
</gene>
<feature type="chain" id="PRO_5046582230" evidence="6">
    <location>
        <begin position="25"/>
        <end position="277"/>
    </location>
</feature>
<evidence type="ECO:0000256" key="6">
    <source>
        <dbReference type="SAM" id="SignalP"/>
    </source>
</evidence>
<dbReference type="InterPro" id="IPR051202">
    <property type="entry name" value="Peptidase_C40"/>
</dbReference>
<accession>A0ABS5JWE4</accession>
<dbReference type="Gene3D" id="3.90.1720.10">
    <property type="entry name" value="endopeptidase domain like (from Nostoc punctiforme)"/>
    <property type="match status" value="1"/>
</dbReference>
<dbReference type="SUPFAM" id="SSF54001">
    <property type="entry name" value="Cysteine proteinases"/>
    <property type="match status" value="1"/>
</dbReference>
<dbReference type="Proteomes" id="UP000708576">
    <property type="component" value="Unassembled WGS sequence"/>
</dbReference>
<feature type="domain" description="NlpC/P60" evidence="7">
    <location>
        <begin position="156"/>
        <end position="277"/>
    </location>
</feature>
<proteinExistence type="inferred from homology"/>
<evidence type="ECO:0000313" key="8">
    <source>
        <dbReference type="EMBL" id="MBS2099235.1"/>
    </source>
</evidence>
<keyword evidence="6" id="KW-0732">Signal</keyword>